<keyword evidence="7" id="KW-0238">DNA-binding</keyword>
<dbReference type="Pfam" id="PF05970">
    <property type="entry name" value="PIF1"/>
    <property type="match status" value="1"/>
</dbReference>
<keyword evidence="5" id="KW-0645">Protease</keyword>
<reference evidence="15" key="2">
    <citation type="submission" date="2025-08" db="UniProtKB">
        <authorList>
            <consortium name="RefSeq"/>
        </authorList>
    </citation>
    <scope>IDENTIFICATION</scope>
    <source>
        <strain evidence="15">S238N-H82</strain>
        <tissue evidence="15">Testes</tissue>
    </source>
</reference>
<dbReference type="GO" id="GO:0043139">
    <property type="term" value="F:5'-3' DNA helicase activity"/>
    <property type="evidence" value="ECO:0007669"/>
    <property type="project" value="UniProtKB-EC"/>
</dbReference>
<dbReference type="SUPFAM" id="SSF52540">
    <property type="entry name" value="P-loop containing nucleoside triphosphate hydrolases"/>
    <property type="match status" value="2"/>
</dbReference>
<feature type="compositionally biased region" description="Basic and acidic residues" evidence="12">
    <location>
        <begin position="129"/>
        <end position="199"/>
    </location>
</feature>
<accession>A0A9J7M873</accession>
<dbReference type="KEGG" id="bfo:118429562"/>
<keyword evidence="8 10" id="KW-0234">DNA repair</keyword>
<evidence type="ECO:0000256" key="8">
    <source>
        <dbReference type="ARBA" id="ARBA00023204"/>
    </source>
</evidence>
<dbReference type="SUPFAM" id="SSF56219">
    <property type="entry name" value="DNase I-like"/>
    <property type="match status" value="1"/>
</dbReference>
<name>A0A9J7M873_BRAFL</name>
<dbReference type="InterPro" id="IPR051055">
    <property type="entry name" value="PIF1_helicase"/>
</dbReference>
<evidence type="ECO:0000313" key="15">
    <source>
        <dbReference type="RefSeq" id="XP_035695978.1"/>
    </source>
</evidence>
<dbReference type="Pfam" id="PF14214">
    <property type="entry name" value="Helitron_like_N"/>
    <property type="match status" value="1"/>
</dbReference>
<sequence>MDQYLSRDGRSMQNRHPADPRAWATQVEINAMSSLLGRRIFVYGKHGFNFKWEWMKYPWCESNTSMLDGRNAIYMQHTNGNHFDVVTATVFNKRQTRSMSRRHREETTEASQVACIKRKTMPNANNDDDDRKRARRDRERKRYQEDPEYAKAQRDGKKTRYSTDKQHAQEKRERERERALERYHTDDDYAKQKREREQERALERYHTDDDYAQQKKRNVQINREKKQNLADVNKDIEQFQMECKEGPEYVCTVCHRLLFHNQVVICHRDGEKSRYVQAVKHCLTGTYVHQCNEDCSPHACPIAKSSRGTEWICHCCHRHMIDKKTIPYEAQSNKMKVPEIPPELKSLNTLESQLIAKRIPFMKVAALPKGGQKGVVGPVVCVPADVSETHAILPRMPSEAQLIKVKLKRKLQYSGHHMYRQISPMKVDVALKYLVENNEHYSGTSIDADWAVSWNEEGGLVEPSDAEQGGNGTLEDHTAPEHGESVNEEGNDMEGPTRNDIEDDETDNIIRQVNVEEAMEEAALSEEEAVEEAALSEEETIKEAALSEEETVEEAALSEEEELDSRLRGLPHDTCLQPVDIGQDFLDHHDERVMCVAPGEGSKPISVFQEVGGEAMSFPVQFPTGKFSFNVDRDVRITPSKYFKARLMGADTRFASDTNYIFFAQYVTELRFIQSNISISMRKGSPTTSGGRKISASMLSNKEDLQAILKSDEGYRFLQPVRGTPQFWDKALNELYAMIRQLGIPTWFATFSAADLRWPEVLEAIRQDHGTVPVSELSWEERCDILKSNPVTAARMFDRRVKLFFKHLIKSPSQPIGEVIDTFTRTEFQQRGSPHIHCLFWVKDAPKLGVNSEEEICSFVDRYVCCQLPNSETDKELFDIVSQVQMHRKGHTSSCKKGGKICRFGFPKPPVNQTFLCSPVSLQDLTDEESASIAGRKKQAESDLKKFWDVLDKKTEPEKCSTEDVLKEANLTTAQVCDALNLIANRKQVFLRREPKDMWVNNFNPHLLRAWNANMDIQYVLDAYSCVKYIVSYISKAEREMGKLLKQAQKEAREGNEDVLTEMRKVGNAYLHHREVSAQEAVYRVCSLNLKECSRAVTFIPTDEQANRLSKPLADIQKLASEGNGDEENIWMPSIMDRYKARPREEPFRSMCAAEFVSEYRVVSCSGQQENAQQSSRGEARHVLRDNYGAVQKRTRSDPAVIRFAKFNKKKEPERFYLTLLKLYLPHYLDAQLKPPQYAKYEEFYSNGFAPISDREDRVNVIVNGNRRKFEQNVEELEQARKDAEDGNLEDVWAQIFPEVEQERLDCLDKRGENEVDGVIEGTEDDIPDLATTDKSKERSFTLEACQTKIQFKTAVPMMQSLNPMQQGVFYFVRKWCMETAQGKRPDPFHIFVTGGAGTGKSHLIKCIYYEATRLLGKAQENPDKVSVLLTAPTGTAAFNIGGSTVHHAFHLMCVTKTYQPLSESTLNTLRAQYESLKIVIVDEVSMVDMKLMSSIHGRLGQLTQSRSSAIFGNVSILAVGDMYQIPPVRGQSLYRGKDFIDLWNPIFEVVELEEIMRQKDDAAFANLLNRMRVKRKKDKLSDEDDKTLSSRVLSTDFASNDYPKDALHIFSTNKAVVDYNDKMLNLRCSDVTCFEASDFVKDPTTGSMTRRPHAKGDKDDLLDVVKVGIGARVMLCRNVNVEDGLVNGAFGTVTGVTGGQQDASDGATVFVKFDNPKAGVLEREKSAVPSSLPENSVPIRQIEDNLKKLSKVKRYQIPIKLAWACTVHKVQGMTVPEVVVSMKNIFASGMAYVALSRVCSIGGLHITHYKQESIYCDEAVQEAVNKMKHFEYVSNPFTNVGDRSVGEVLNIVHHNTEGLTKKNFESLKSTCLVEADIICLTETWLSENVQSSQFQLESFNMFRKDRSSGHACEEASNATRNSSRGGVAIYVRDIYKCSEIPIPNDISLECVVTQVSADCMPVKHLIVAIYRPPNVRKDSFISSLEKLLGHLSAVERSNTVILGDFNENLMSSENKMILSFLMQNGFKQLIESPTTERCTLIDHVYISQLSAVVNHGVIQTFYSYHDAVYCTLCNER</sequence>
<dbReference type="InterPro" id="IPR010285">
    <property type="entry name" value="DNA_helicase_pif1-like_DEAD"/>
</dbReference>
<keyword evidence="14" id="KW-1185">Reference proteome</keyword>
<dbReference type="PROSITE" id="PS50802">
    <property type="entry name" value="OTU"/>
    <property type="match status" value="1"/>
</dbReference>
<dbReference type="InterPro" id="IPR046700">
    <property type="entry name" value="DUF6570"/>
</dbReference>
<comment type="similarity">
    <text evidence="10">Belongs to the helicase family.</text>
</comment>
<dbReference type="Gene3D" id="3.90.70.80">
    <property type="match status" value="1"/>
</dbReference>
<reference evidence="14" key="1">
    <citation type="journal article" date="2020" name="Nat. Ecol. Evol.">
        <title>Deeply conserved synteny resolves early events in vertebrate evolution.</title>
        <authorList>
            <person name="Simakov O."/>
            <person name="Marletaz F."/>
            <person name="Yue J.X."/>
            <person name="O'Connell B."/>
            <person name="Jenkins J."/>
            <person name="Brandt A."/>
            <person name="Calef R."/>
            <person name="Tung C.H."/>
            <person name="Huang T.K."/>
            <person name="Schmutz J."/>
            <person name="Satoh N."/>
            <person name="Yu J.K."/>
            <person name="Putnam N.H."/>
            <person name="Green R.E."/>
            <person name="Rokhsar D.S."/>
        </authorList>
    </citation>
    <scope>NUCLEOTIDE SEQUENCE [LARGE SCALE GENOMIC DNA]</scope>
    <source>
        <strain evidence="14">S238N-H82</strain>
    </source>
</reference>
<evidence type="ECO:0000256" key="11">
    <source>
        <dbReference type="SAM" id="Coils"/>
    </source>
</evidence>
<protein>
    <recommendedName>
        <fullName evidence="10">ATP-dependent DNA helicase</fullName>
        <ecNumber evidence="10">5.6.2.3</ecNumber>
    </recommendedName>
</protein>
<dbReference type="OrthoDB" id="416437at2759"/>
<feature type="region of interest" description="Disordered" evidence="12">
    <location>
        <begin position="460"/>
        <end position="506"/>
    </location>
</feature>
<evidence type="ECO:0000259" key="13">
    <source>
        <dbReference type="PROSITE" id="PS50802"/>
    </source>
</evidence>
<dbReference type="InterPro" id="IPR005135">
    <property type="entry name" value="Endo/exonuclease/phosphatase"/>
</dbReference>
<dbReference type="InterPro" id="IPR003593">
    <property type="entry name" value="AAA+_ATPase"/>
</dbReference>
<dbReference type="Gene3D" id="3.60.10.10">
    <property type="entry name" value="Endonuclease/exonuclease/phosphatase"/>
    <property type="match status" value="1"/>
</dbReference>
<evidence type="ECO:0000256" key="9">
    <source>
        <dbReference type="ARBA" id="ARBA00023235"/>
    </source>
</evidence>
<proteinExistence type="inferred from homology"/>
<keyword evidence="4 10" id="KW-0347">Helicase</keyword>
<dbReference type="InterPro" id="IPR025476">
    <property type="entry name" value="Helitron_helicase-like"/>
</dbReference>
<keyword evidence="11" id="KW-0175">Coiled coil</keyword>
<evidence type="ECO:0000256" key="4">
    <source>
        <dbReference type="ARBA" id="ARBA00022806"/>
    </source>
</evidence>
<dbReference type="GO" id="GO:0005524">
    <property type="term" value="F:ATP binding"/>
    <property type="evidence" value="ECO:0007669"/>
    <property type="project" value="UniProtKB-KW"/>
</dbReference>
<dbReference type="Pfam" id="PF20209">
    <property type="entry name" value="DUF6570"/>
    <property type="match status" value="1"/>
</dbReference>
<dbReference type="PANTHER" id="PTHR47642">
    <property type="entry name" value="ATP-DEPENDENT DNA HELICASE"/>
    <property type="match status" value="1"/>
</dbReference>
<evidence type="ECO:0000313" key="14">
    <source>
        <dbReference type="Proteomes" id="UP000001554"/>
    </source>
</evidence>
<feature type="domain" description="OTU" evidence="13">
    <location>
        <begin position="1"/>
        <end position="89"/>
    </location>
</feature>
<dbReference type="EC" id="5.6.2.3" evidence="10"/>
<comment type="catalytic activity">
    <reaction evidence="10">
        <text>ATP + H2O = ADP + phosphate + H(+)</text>
        <dbReference type="Rhea" id="RHEA:13065"/>
        <dbReference type="ChEBI" id="CHEBI:15377"/>
        <dbReference type="ChEBI" id="CHEBI:15378"/>
        <dbReference type="ChEBI" id="CHEBI:30616"/>
        <dbReference type="ChEBI" id="CHEBI:43474"/>
        <dbReference type="ChEBI" id="CHEBI:456216"/>
        <dbReference type="EC" id="5.6.2.3"/>
    </reaction>
</comment>
<feature type="compositionally biased region" description="Basic and acidic residues" evidence="12">
    <location>
        <begin position="474"/>
        <end position="485"/>
    </location>
</feature>
<dbReference type="GO" id="GO:0000723">
    <property type="term" value="P:telomere maintenance"/>
    <property type="evidence" value="ECO:0007669"/>
    <property type="project" value="InterPro"/>
</dbReference>
<keyword evidence="10" id="KW-0233">DNA recombination</keyword>
<dbReference type="GO" id="GO:0006310">
    <property type="term" value="P:DNA recombination"/>
    <property type="evidence" value="ECO:0007669"/>
    <property type="project" value="UniProtKB-KW"/>
</dbReference>
<evidence type="ECO:0000256" key="3">
    <source>
        <dbReference type="ARBA" id="ARBA00022801"/>
    </source>
</evidence>
<dbReference type="Proteomes" id="UP000001554">
    <property type="component" value="Chromosome 13"/>
</dbReference>
<gene>
    <name evidence="15" type="primary">LOC118429562</name>
</gene>
<dbReference type="Pfam" id="PF03372">
    <property type="entry name" value="Exo_endo_phos"/>
    <property type="match status" value="1"/>
</dbReference>
<dbReference type="GO" id="GO:0008234">
    <property type="term" value="F:cysteine-type peptidase activity"/>
    <property type="evidence" value="ECO:0007669"/>
    <property type="project" value="UniProtKB-KW"/>
</dbReference>
<evidence type="ECO:0000256" key="12">
    <source>
        <dbReference type="SAM" id="MobiDB-lite"/>
    </source>
</evidence>
<feature type="compositionally biased region" description="Basic and acidic residues" evidence="12">
    <location>
        <begin position="1"/>
        <end position="10"/>
    </location>
</feature>
<dbReference type="CDD" id="cd18809">
    <property type="entry name" value="SF1_C_RecD"/>
    <property type="match status" value="1"/>
</dbReference>
<dbReference type="OMA" id="RESTDFQ"/>
<evidence type="ECO:0000256" key="10">
    <source>
        <dbReference type="RuleBase" id="RU363044"/>
    </source>
</evidence>
<keyword evidence="5" id="KW-0788">Thiol protease</keyword>
<evidence type="ECO:0000256" key="6">
    <source>
        <dbReference type="ARBA" id="ARBA00022840"/>
    </source>
</evidence>
<organism evidence="14 15">
    <name type="scientific">Branchiostoma floridae</name>
    <name type="common">Florida lancelet</name>
    <name type="synonym">Amphioxus</name>
    <dbReference type="NCBI Taxonomy" id="7739"/>
    <lineage>
        <taxon>Eukaryota</taxon>
        <taxon>Metazoa</taxon>
        <taxon>Chordata</taxon>
        <taxon>Cephalochordata</taxon>
        <taxon>Leptocardii</taxon>
        <taxon>Amphioxiformes</taxon>
        <taxon>Branchiostomatidae</taxon>
        <taxon>Branchiostoma</taxon>
    </lineage>
</organism>
<keyword evidence="2 10" id="KW-0227">DNA damage</keyword>
<dbReference type="InterPro" id="IPR003323">
    <property type="entry name" value="OTU_dom"/>
</dbReference>
<dbReference type="InterPro" id="IPR036691">
    <property type="entry name" value="Endo/exonu/phosph_ase_sf"/>
</dbReference>
<dbReference type="InterPro" id="IPR027417">
    <property type="entry name" value="P-loop_NTPase"/>
</dbReference>
<dbReference type="InterPro" id="IPR049163">
    <property type="entry name" value="Pif1-like_2B_dom"/>
</dbReference>
<feature type="region of interest" description="Disordered" evidence="12">
    <location>
        <begin position="94"/>
        <end position="199"/>
    </location>
</feature>
<keyword evidence="9" id="KW-0413">Isomerase</keyword>
<dbReference type="Gene3D" id="3.40.50.300">
    <property type="entry name" value="P-loop containing nucleotide triphosphate hydrolases"/>
    <property type="match status" value="2"/>
</dbReference>
<evidence type="ECO:0000256" key="5">
    <source>
        <dbReference type="ARBA" id="ARBA00022807"/>
    </source>
</evidence>
<dbReference type="Pfam" id="PF21530">
    <property type="entry name" value="Pif1_2B_dom"/>
    <property type="match status" value="1"/>
</dbReference>
<dbReference type="GO" id="GO:0006281">
    <property type="term" value="P:DNA repair"/>
    <property type="evidence" value="ECO:0007669"/>
    <property type="project" value="UniProtKB-KW"/>
</dbReference>
<dbReference type="GeneID" id="118429562"/>
<dbReference type="RefSeq" id="XP_035695978.1">
    <property type="nucleotide sequence ID" value="XM_035840085.1"/>
</dbReference>
<dbReference type="PANTHER" id="PTHR47642:SF5">
    <property type="entry name" value="ATP-DEPENDENT DNA HELICASE"/>
    <property type="match status" value="1"/>
</dbReference>
<feature type="coiled-coil region" evidence="11">
    <location>
        <begin position="1260"/>
        <end position="1287"/>
    </location>
</feature>
<comment type="cofactor">
    <cofactor evidence="10">
        <name>Mg(2+)</name>
        <dbReference type="ChEBI" id="CHEBI:18420"/>
    </cofactor>
</comment>
<evidence type="ECO:0000256" key="7">
    <source>
        <dbReference type="ARBA" id="ARBA00023125"/>
    </source>
</evidence>
<dbReference type="SMART" id="SM00382">
    <property type="entry name" value="AAA"/>
    <property type="match status" value="1"/>
</dbReference>
<evidence type="ECO:0000256" key="2">
    <source>
        <dbReference type="ARBA" id="ARBA00022763"/>
    </source>
</evidence>
<keyword evidence="3 10" id="KW-0378">Hydrolase</keyword>
<keyword evidence="6 10" id="KW-0067">ATP-binding</keyword>
<feature type="region of interest" description="Disordered" evidence="12">
    <location>
        <begin position="1"/>
        <end position="20"/>
    </location>
</feature>
<evidence type="ECO:0000256" key="1">
    <source>
        <dbReference type="ARBA" id="ARBA00022741"/>
    </source>
</evidence>
<keyword evidence="1 10" id="KW-0547">Nucleotide-binding</keyword>